<evidence type="ECO:0000313" key="2">
    <source>
        <dbReference type="EMBL" id="KAK1389702.1"/>
    </source>
</evidence>
<proteinExistence type="predicted"/>
<evidence type="ECO:0000256" key="1">
    <source>
        <dbReference type="SAM" id="SignalP"/>
    </source>
</evidence>
<reference evidence="2" key="2">
    <citation type="submission" date="2023-05" db="EMBL/GenBank/DDBJ databases">
        <authorList>
            <person name="Schelkunov M.I."/>
        </authorList>
    </citation>
    <scope>NUCLEOTIDE SEQUENCE</scope>
    <source>
        <strain evidence="2">Hsosn_3</strain>
        <tissue evidence="2">Leaf</tissue>
    </source>
</reference>
<comment type="caution">
    <text evidence="2">The sequence shown here is derived from an EMBL/GenBank/DDBJ whole genome shotgun (WGS) entry which is preliminary data.</text>
</comment>
<dbReference type="AlphaFoldDB" id="A0AAD8MYP7"/>
<dbReference type="EMBL" id="JAUIZM010000004">
    <property type="protein sequence ID" value="KAK1389702.1"/>
    <property type="molecule type" value="Genomic_DNA"/>
</dbReference>
<accession>A0AAD8MYP7</accession>
<keyword evidence="3" id="KW-1185">Reference proteome</keyword>
<feature type="signal peptide" evidence="1">
    <location>
        <begin position="1"/>
        <end position="17"/>
    </location>
</feature>
<name>A0AAD8MYP7_9APIA</name>
<organism evidence="2 3">
    <name type="scientific">Heracleum sosnowskyi</name>
    <dbReference type="NCBI Taxonomy" id="360622"/>
    <lineage>
        <taxon>Eukaryota</taxon>
        <taxon>Viridiplantae</taxon>
        <taxon>Streptophyta</taxon>
        <taxon>Embryophyta</taxon>
        <taxon>Tracheophyta</taxon>
        <taxon>Spermatophyta</taxon>
        <taxon>Magnoliopsida</taxon>
        <taxon>eudicotyledons</taxon>
        <taxon>Gunneridae</taxon>
        <taxon>Pentapetalae</taxon>
        <taxon>asterids</taxon>
        <taxon>campanulids</taxon>
        <taxon>Apiales</taxon>
        <taxon>Apiaceae</taxon>
        <taxon>Apioideae</taxon>
        <taxon>apioid superclade</taxon>
        <taxon>Tordylieae</taxon>
        <taxon>Tordyliinae</taxon>
        <taxon>Heracleum</taxon>
    </lineage>
</organism>
<sequence length="127" mass="14872">MLGEVLTLLMLTRTFLSFLHLEDYAKIYNYSKYDFLYFQSDGYTFSMGLRLLYDDESFRSMISLCFPYKKINLFVDHEKRFETANLPPISYKFLDVSGKDDEVGGNVVDTGEAQLFIDNIEDSDYED</sequence>
<keyword evidence="1" id="KW-0732">Signal</keyword>
<feature type="chain" id="PRO_5041988422" evidence="1">
    <location>
        <begin position="18"/>
        <end position="127"/>
    </location>
</feature>
<reference evidence="2" key="1">
    <citation type="submission" date="2023-02" db="EMBL/GenBank/DDBJ databases">
        <title>Genome of toxic invasive species Heracleum sosnowskyi carries increased number of genes despite the absence of recent whole-genome duplications.</title>
        <authorList>
            <person name="Schelkunov M."/>
            <person name="Shtratnikova V."/>
            <person name="Makarenko M."/>
            <person name="Klepikova A."/>
            <person name="Omelchenko D."/>
            <person name="Novikova G."/>
            <person name="Obukhova E."/>
            <person name="Bogdanov V."/>
            <person name="Penin A."/>
            <person name="Logacheva M."/>
        </authorList>
    </citation>
    <scope>NUCLEOTIDE SEQUENCE</scope>
    <source>
        <strain evidence="2">Hsosn_3</strain>
        <tissue evidence="2">Leaf</tissue>
    </source>
</reference>
<dbReference type="Proteomes" id="UP001237642">
    <property type="component" value="Unassembled WGS sequence"/>
</dbReference>
<evidence type="ECO:0000313" key="3">
    <source>
        <dbReference type="Proteomes" id="UP001237642"/>
    </source>
</evidence>
<protein>
    <submittedName>
        <fullName evidence="2">Uncharacterized protein</fullName>
    </submittedName>
</protein>
<gene>
    <name evidence="2" type="ORF">POM88_017880</name>
</gene>